<name>A0A1F5GHD5_9BACT</name>
<dbReference type="AlphaFoldDB" id="A0A1F5GHD5"/>
<dbReference type="CDD" id="cd03801">
    <property type="entry name" value="GT4_PimA-like"/>
    <property type="match status" value="1"/>
</dbReference>
<dbReference type="EMBL" id="MFBE01000019">
    <property type="protein sequence ID" value="OGD91239.1"/>
    <property type="molecule type" value="Genomic_DNA"/>
</dbReference>
<dbReference type="STRING" id="1797715.A3D81_00135"/>
<protein>
    <recommendedName>
        <fullName evidence="1">Glycosyl transferase family 1 domain-containing protein</fullName>
    </recommendedName>
</protein>
<evidence type="ECO:0000313" key="2">
    <source>
        <dbReference type="EMBL" id="OGD91239.1"/>
    </source>
</evidence>
<dbReference type="Pfam" id="PF00534">
    <property type="entry name" value="Glycos_transf_1"/>
    <property type="match status" value="1"/>
</dbReference>
<dbReference type="PANTHER" id="PTHR45947:SF3">
    <property type="entry name" value="SULFOQUINOVOSYL TRANSFERASE SQD2"/>
    <property type="match status" value="1"/>
</dbReference>
<reference evidence="2 3" key="1">
    <citation type="journal article" date="2016" name="Nat. Commun.">
        <title>Thousands of microbial genomes shed light on interconnected biogeochemical processes in an aquifer system.</title>
        <authorList>
            <person name="Anantharaman K."/>
            <person name="Brown C.T."/>
            <person name="Hug L.A."/>
            <person name="Sharon I."/>
            <person name="Castelle C.J."/>
            <person name="Probst A.J."/>
            <person name="Thomas B.C."/>
            <person name="Singh A."/>
            <person name="Wilkins M.J."/>
            <person name="Karaoz U."/>
            <person name="Brodie E.L."/>
            <person name="Williams K.H."/>
            <person name="Hubbard S.S."/>
            <person name="Banfield J.F."/>
        </authorList>
    </citation>
    <scope>NUCLEOTIDE SEQUENCE [LARGE SCALE GENOMIC DNA]</scope>
</reference>
<gene>
    <name evidence="2" type="ORF">A3D81_00135</name>
</gene>
<comment type="caution">
    <text evidence="2">The sequence shown here is derived from an EMBL/GenBank/DDBJ whole genome shotgun (WGS) entry which is preliminary data.</text>
</comment>
<evidence type="ECO:0000259" key="1">
    <source>
        <dbReference type="Pfam" id="PF00534"/>
    </source>
</evidence>
<dbReference type="InterPro" id="IPR001296">
    <property type="entry name" value="Glyco_trans_1"/>
</dbReference>
<feature type="domain" description="Glycosyl transferase family 1" evidence="1">
    <location>
        <begin position="187"/>
        <end position="342"/>
    </location>
</feature>
<proteinExistence type="predicted"/>
<sequence length="376" mass="42536">MRIALVRGPSLNDWELQNWLPLAKRHQLLLVGSTSTKLFTSEATLAWSICVGELISKIPLGYFLITSLFGDPRMIWNLESLIKGYDVAVTAETRSYYSLQAIRAKQKGFIGKVAVTVWENIPFLGDGHPRTRRSKEIVKEEADLFLAVTHQAREALIVEGVDGKKIRVVPMGVNQERFTAHRSWLTDRKINILSVGRLVPEKGFDDLLRACEILAKDKSLKEWFHLTIVGEGPQEEKLREMAGYGRLPGLVSFKKVSYDQMPKVYRSADIFVLASKPTSTWQEQYGMVLAEVASCGLAIVASKSGSNVLVTEKAAVYFYPGNFRQLYFLLIKLIVDEKLRKKKRLEAKMLAVRKFNANRVAEILESNLRDLVANYL</sequence>
<dbReference type="Proteomes" id="UP000178492">
    <property type="component" value="Unassembled WGS sequence"/>
</dbReference>
<organism evidence="2 3">
    <name type="scientific">Candidatus Curtissbacteria bacterium RIFCSPHIGHO2_02_FULL_40_17</name>
    <dbReference type="NCBI Taxonomy" id="1797715"/>
    <lineage>
        <taxon>Bacteria</taxon>
        <taxon>Candidatus Curtissiibacteriota</taxon>
    </lineage>
</organism>
<accession>A0A1F5GHD5</accession>
<dbReference type="Gene3D" id="3.40.50.2000">
    <property type="entry name" value="Glycogen Phosphorylase B"/>
    <property type="match status" value="2"/>
</dbReference>
<dbReference type="InterPro" id="IPR050194">
    <property type="entry name" value="Glycosyltransferase_grp1"/>
</dbReference>
<dbReference type="PANTHER" id="PTHR45947">
    <property type="entry name" value="SULFOQUINOVOSYL TRANSFERASE SQD2"/>
    <property type="match status" value="1"/>
</dbReference>
<evidence type="ECO:0000313" key="3">
    <source>
        <dbReference type="Proteomes" id="UP000178492"/>
    </source>
</evidence>
<dbReference type="SUPFAM" id="SSF53756">
    <property type="entry name" value="UDP-Glycosyltransferase/glycogen phosphorylase"/>
    <property type="match status" value="1"/>
</dbReference>
<dbReference type="GO" id="GO:0016758">
    <property type="term" value="F:hexosyltransferase activity"/>
    <property type="evidence" value="ECO:0007669"/>
    <property type="project" value="TreeGrafter"/>
</dbReference>